<name>S8ET50_FOMSC</name>
<organism evidence="2 3">
    <name type="scientific">Fomitopsis schrenkii</name>
    <name type="common">Brown rot fungus</name>
    <dbReference type="NCBI Taxonomy" id="2126942"/>
    <lineage>
        <taxon>Eukaryota</taxon>
        <taxon>Fungi</taxon>
        <taxon>Dikarya</taxon>
        <taxon>Basidiomycota</taxon>
        <taxon>Agaricomycotina</taxon>
        <taxon>Agaricomycetes</taxon>
        <taxon>Polyporales</taxon>
        <taxon>Fomitopsis</taxon>
    </lineage>
</organism>
<reference evidence="2 3" key="1">
    <citation type="journal article" date="2012" name="Science">
        <title>The Paleozoic origin of enzymatic lignin decomposition reconstructed from 31 fungal genomes.</title>
        <authorList>
            <person name="Floudas D."/>
            <person name="Binder M."/>
            <person name="Riley R."/>
            <person name="Barry K."/>
            <person name="Blanchette R.A."/>
            <person name="Henrissat B."/>
            <person name="Martinez A.T."/>
            <person name="Otillar R."/>
            <person name="Spatafora J.W."/>
            <person name="Yadav J.S."/>
            <person name="Aerts A."/>
            <person name="Benoit I."/>
            <person name="Boyd A."/>
            <person name="Carlson A."/>
            <person name="Copeland A."/>
            <person name="Coutinho P.M."/>
            <person name="de Vries R.P."/>
            <person name="Ferreira P."/>
            <person name="Findley K."/>
            <person name="Foster B."/>
            <person name="Gaskell J."/>
            <person name="Glotzer D."/>
            <person name="Gorecki P."/>
            <person name="Heitman J."/>
            <person name="Hesse C."/>
            <person name="Hori C."/>
            <person name="Igarashi K."/>
            <person name="Jurgens J.A."/>
            <person name="Kallen N."/>
            <person name="Kersten P."/>
            <person name="Kohler A."/>
            <person name="Kuees U."/>
            <person name="Kumar T.K.A."/>
            <person name="Kuo A."/>
            <person name="LaButti K."/>
            <person name="Larrondo L.F."/>
            <person name="Lindquist E."/>
            <person name="Ling A."/>
            <person name="Lombard V."/>
            <person name="Lucas S."/>
            <person name="Lundell T."/>
            <person name="Martin R."/>
            <person name="McLaughlin D.J."/>
            <person name="Morgenstern I."/>
            <person name="Morin E."/>
            <person name="Murat C."/>
            <person name="Nagy L.G."/>
            <person name="Nolan M."/>
            <person name="Ohm R.A."/>
            <person name="Patyshakuliyeva A."/>
            <person name="Rokas A."/>
            <person name="Ruiz-Duenas F.J."/>
            <person name="Sabat G."/>
            <person name="Salamov A."/>
            <person name="Samejima M."/>
            <person name="Schmutz J."/>
            <person name="Slot J.C."/>
            <person name="St John F."/>
            <person name="Stenlid J."/>
            <person name="Sun H."/>
            <person name="Sun S."/>
            <person name="Syed K."/>
            <person name="Tsang A."/>
            <person name="Wiebenga A."/>
            <person name="Young D."/>
            <person name="Pisabarro A."/>
            <person name="Eastwood D.C."/>
            <person name="Martin F."/>
            <person name="Cullen D."/>
            <person name="Grigoriev I.V."/>
            <person name="Hibbett D.S."/>
        </authorList>
    </citation>
    <scope>NUCLEOTIDE SEQUENCE</scope>
    <source>
        <strain evidence="3">FP-58527</strain>
    </source>
</reference>
<proteinExistence type="predicted"/>
<gene>
    <name evidence="2" type="ORF">FOMPIDRAFT_1056439</name>
</gene>
<feature type="region of interest" description="Disordered" evidence="1">
    <location>
        <begin position="153"/>
        <end position="180"/>
    </location>
</feature>
<keyword evidence="3" id="KW-1185">Reference proteome</keyword>
<evidence type="ECO:0000256" key="1">
    <source>
        <dbReference type="SAM" id="MobiDB-lite"/>
    </source>
</evidence>
<accession>S8ET50</accession>
<feature type="compositionally biased region" description="Acidic residues" evidence="1">
    <location>
        <begin position="43"/>
        <end position="52"/>
    </location>
</feature>
<feature type="compositionally biased region" description="Basic and acidic residues" evidence="1">
    <location>
        <begin position="164"/>
        <end position="173"/>
    </location>
</feature>
<dbReference type="OrthoDB" id="2576233at2759"/>
<dbReference type="Pfam" id="PF18759">
    <property type="entry name" value="Plavaka"/>
    <property type="match status" value="1"/>
</dbReference>
<dbReference type="HOGENOM" id="CLU_006344_4_0_1"/>
<dbReference type="InParanoid" id="S8ET50"/>
<evidence type="ECO:0000313" key="2">
    <source>
        <dbReference type="EMBL" id="EPS92905.1"/>
    </source>
</evidence>
<dbReference type="InterPro" id="IPR041078">
    <property type="entry name" value="Plavaka"/>
</dbReference>
<feature type="region of interest" description="Disordered" evidence="1">
    <location>
        <begin position="875"/>
        <end position="894"/>
    </location>
</feature>
<feature type="region of interest" description="Disordered" evidence="1">
    <location>
        <begin position="35"/>
        <end position="76"/>
    </location>
</feature>
<dbReference type="EMBL" id="KE504321">
    <property type="protein sequence ID" value="EPS92905.1"/>
    <property type="molecule type" value="Genomic_DNA"/>
</dbReference>
<sequence length="902" mass="102163">MSKMCAWYKKGKLKQIFDLDDLQAAGADENVVIERVRAQPDTQDPDVEEAPYDECAHLPPIPTQLERESDKDYDEEDDLSSLYDFIKLCTPGSSGSTSRLLLQAQQSNPRMPILLEDDDNDEQVIEEDEKDAEVLYTDEEVRRKWVDSLKDGPHDNVAGVHDPGGGREGDDGSPRNPWEPFETETDWRFASWAIQEGIKLSAIESFLKIPGFRERLELSYHNTRALLQCMDSLPERAEWQERWLSFKDRPGEKHLLQFWDIIQAIRTLLGNIEHTGKIWWHAVQSLLPSGAAVAPVIIATDKTQLTQFSGNKLAYPVYMTLGNLPCALRHKPSEHACILIGYLSCDKVDCDGILQRKHRALVQQLFHSSVRTILEPLIKAGKEGVEITSGDGTVRRVHPILAAYIANYPKQCLVTCSKYGTCPKCQVPEADLESPEDDLPRTKLWTLDVLRRTKKNANGKTDSAPFTKACQELNVSGYAVIPFWRDLPYTDIHSCITPDVLHQLYQGVFKHIVEWCTYLVDERELDRRIRCLPLAYGVRHFKNGISALSQVSGTERKHMVRILLACLVGKIPKAVMVTFHAILDFIYLAQYTAHDMDTLNYMEKALNTFHKNKAILVKIGIREHLNIPKFHMLKHYIESIEQLGATDNYNTEVFEHLHIDYAKAGWRASNHRDARPQMVRWLARRKKMVVLGSSIRHWLISTGREHDDESWADEEHHPSVPLQPLPLIVDRHQCPGFRESLAQYIYRLKNGRPLTSSQLPDALNNMPVNHVDVFHGFKFAPASLRDDTGETDAVKATPMKGDQAARFDTVIVLQGEDAEATGLQASSSRPSIVSLVPLEEVWTHHRYGTMHRHPPAPVRGSNQWNEPGKVFKLNVSSSSKESDPPARAARQGPPVLVAAVLP</sequence>
<evidence type="ECO:0000313" key="3">
    <source>
        <dbReference type="Proteomes" id="UP000015241"/>
    </source>
</evidence>
<dbReference type="AlphaFoldDB" id="S8ET50"/>
<dbReference type="Proteomes" id="UP000015241">
    <property type="component" value="Unassembled WGS sequence"/>
</dbReference>
<protein>
    <submittedName>
        <fullName evidence="2">Uncharacterized protein</fullName>
    </submittedName>
</protein>